<dbReference type="NCBIfam" id="TIGR03426">
    <property type="entry name" value="shape_MreD"/>
    <property type="match status" value="1"/>
</dbReference>
<evidence type="ECO:0000256" key="2">
    <source>
        <dbReference type="ARBA" id="ARBA00007776"/>
    </source>
</evidence>
<protein>
    <submittedName>
        <fullName evidence="9">Rod shape-determining protein MreD</fullName>
    </submittedName>
</protein>
<organism evidence="9 10">
    <name type="scientific">Humisphaera borealis</name>
    <dbReference type="NCBI Taxonomy" id="2807512"/>
    <lineage>
        <taxon>Bacteria</taxon>
        <taxon>Pseudomonadati</taxon>
        <taxon>Planctomycetota</taxon>
        <taxon>Phycisphaerae</taxon>
        <taxon>Tepidisphaerales</taxon>
        <taxon>Tepidisphaeraceae</taxon>
        <taxon>Humisphaera</taxon>
    </lineage>
</organism>
<keyword evidence="4 8" id="KW-0812">Transmembrane</keyword>
<keyword evidence="6 8" id="KW-1133">Transmembrane helix</keyword>
<reference evidence="9 10" key="1">
    <citation type="submission" date="2020-10" db="EMBL/GenBank/DDBJ databases">
        <title>Wide distribution of Phycisphaera-like planctomycetes from WD2101 soil group in peatlands and genome analysis of the first cultivated representative.</title>
        <authorList>
            <person name="Dedysh S.N."/>
            <person name="Beletsky A.V."/>
            <person name="Ivanova A."/>
            <person name="Kulichevskaya I.S."/>
            <person name="Suzina N.E."/>
            <person name="Philippov D.A."/>
            <person name="Rakitin A.L."/>
            <person name="Mardanov A.V."/>
            <person name="Ravin N.V."/>
        </authorList>
    </citation>
    <scope>NUCLEOTIDE SEQUENCE [LARGE SCALE GENOMIC DNA]</scope>
    <source>
        <strain evidence="9 10">M1803</strain>
    </source>
</reference>
<evidence type="ECO:0000256" key="8">
    <source>
        <dbReference type="SAM" id="Phobius"/>
    </source>
</evidence>
<gene>
    <name evidence="9" type="primary">mreD</name>
    <name evidence="9" type="ORF">IPV69_16035</name>
</gene>
<keyword evidence="5" id="KW-0133">Cell shape</keyword>
<keyword evidence="7 8" id="KW-0472">Membrane</keyword>
<dbReference type="InterPro" id="IPR007227">
    <property type="entry name" value="Cell_shape_determining_MreD"/>
</dbReference>
<comment type="subcellular location">
    <subcellularLocation>
        <location evidence="1">Cell membrane</location>
        <topology evidence="1">Multi-pass membrane protein</topology>
    </subcellularLocation>
</comment>
<dbReference type="Pfam" id="PF04093">
    <property type="entry name" value="MreD"/>
    <property type="match status" value="1"/>
</dbReference>
<accession>A0A7M2WQV4</accession>
<keyword evidence="10" id="KW-1185">Reference proteome</keyword>
<evidence type="ECO:0000313" key="9">
    <source>
        <dbReference type="EMBL" id="QOV87789.1"/>
    </source>
</evidence>
<feature type="transmembrane region" description="Helical" evidence="8">
    <location>
        <begin position="96"/>
        <end position="116"/>
    </location>
</feature>
<dbReference type="EMBL" id="CP063458">
    <property type="protein sequence ID" value="QOV87789.1"/>
    <property type="molecule type" value="Genomic_DNA"/>
</dbReference>
<evidence type="ECO:0000256" key="7">
    <source>
        <dbReference type="ARBA" id="ARBA00023136"/>
    </source>
</evidence>
<dbReference type="RefSeq" id="WP_206290699.1">
    <property type="nucleotide sequence ID" value="NZ_CP063458.1"/>
</dbReference>
<keyword evidence="3" id="KW-1003">Cell membrane</keyword>
<comment type="similarity">
    <text evidence="2">Belongs to the MreD family.</text>
</comment>
<sequence>MRWLPVFIIAYVVLGLQLGTGDLLAYKGAQPNFVLILVVFIASNAPRDAALLSSLLLGLFHDMIFPHALGLYTFTYGLAGLLVAGSRQVAYSDHPLTHFFLTLGTGLVIAAILWIHSLIRPAGNPLDVAGVGTLPAIAGSTSAYFLTAVYSAFLSLPMMWLLAKAKPLLGFRPARQRY</sequence>
<evidence type="ECO:0000313" key="10">
    <source>
        <dbReference type="Proteomes" id="UP000593765"/>
    </source>
</evidence>
<feature type="transmembrane region" description="Helical" evidence="8">
    <location>
        <begin position="143"/>
        <end position="163"/>
    </location>
</feature>
<dbReference type="GO" id="GO:0005886">
    <property type="term" value="C:plasma membrane"/>
    <property type="evidence" value="ECO:0007669"/>
    <property type="project" value="UniProtKB-SubCell"/>
</dbReference>
<evidence type="ECO:0000256" key="6">
    <source>
        <dbReference type="ARBA" id="ARBA00022989"/>
    </source>
</evidence>
<evidence type="ECO:0000256" key="3">
    <source>
        <dbReference type="ARBA" id="ARBA00022475"/>
    </source>
</evidence>
<dbReference type="AlphaFoldDB" id="A0A7M2WQV4"/>
<evidence type="ECO:0000256" key="4">
    <source>
        <dbReference type="ARBA" id="ARBA00022692"/>
    </source>
</evidence>
<feature type="transmembrane region" description="Helical" evidence="8">
    <location>
        <begin position="6"/>
        <end position="26"/>
    </location>
</feature>
<dbReference type="GO" id="GO:0008360">
    <property type="term" value="P:regulation of cell shape"/>
    <property type="evidence" value="ECO:0007669"/>
    <property type="project" value="UniProtKB-KW"/>
</dbReference>
<name>A0A7M2WQV4_9BACT</name>
<dbReference type="KEGG" id="hbs:IPV69_16035"/>
<proteinExistence type="inferred from homology"/>
<evidence type="ECO:0000256" key="1">
    <source>
        <dbReference type="ARBA" id="ARBA00004651"/>
    </source>
</evidence>
<dbReference type="Proteomes" id="UP000593765">
    <property type="component" value="Chromosome"/>
</dbReference>
<feature type="transmembrane region" description="Helical" evidence="8">
    <location>
        <begin position="63"/>
        <end position="84"/>
    </location>
</feature>
<evidence type="ECO:0000256" key="5">
    <source>
        <dbReference type="ARBA" id="ARBA00022960"/>
    </source>
</evidence>